<reference evidence="1" key="2">
    <citation type="journal article" date="2023" name="Plants (Basel)">
        <title>Annotation of the Turnera subulata (Passifloraceae) Draft Genome Reveals the S-Locus Evolved after the Divergence of Turneroideae from Passifloroideae in a Stepwise Manner.</title>
        <authorList>
            <person name="Henning P.M."/>
            <person name="Roalson E.H."/>
            <person name="Mir W."/>
            <person name="McCubbin A.G."/>
            <person name="Shore J.S."/>
        </authorList>
    </citation>
    <scope>NUCLEOTIDE SEQUENCE</scope>
    <source>
        <strain evidence="1">F60SS</strain>
    </source>
</reference>
<dbReference type="Pfam" id="PF01344">
    <property type="entry name" value="Kelch_1"/>
    <property type="match status" value="1"/>
</dbReference>
<dbReference type="Gene3D" id="2.120.10.80">
    <property type="entry name" value="Kelch-type beta propeller"/>
    <property type="match status" value="1"/>
</dbReference>
<dbReference type="InterPro" id="IPR006652">
    <property type="entry name" value="Kelch_1"/>
</dbReference>
<accession>A0A9Q0F8E1</accession>
<protein>
    <submittedName>
        <fullName evidence="1">Uncharacterized protein</fullName>
    </submittedName>
</protein>
<dbReference type="EMBL" id="JAKUCV010006745">
    <property type="protein sequence ID" value="KAJ4826115.1"/>
    <property type="molecule type" value="Genomic_DNA"/>
</dbReference>
<dbReference type="OrthoDB" id="45365at2759"/>
<dbReference type="SUPFAM" id="SSF117281">
    <property type="entry name" value="Kelch motif"/>
    <property type="match status" value="1"/>
</dbReference>
<comment type="caution">
    <text evidence="1">The sequence shown here is derived from an EMBL/GenBank/DDBJ whole genome shotgun (WGS) entry which is preliminary data.</text>
</comment>
<evidence type="ECO:0000313" key="1">
    <source>
        <dbReference type="EMBL" id="KAJ4826115.1"/>
    </source>
</evidence>
<dbReference type="GO" id="GO:2000762">
    <property type="term" value="P:regulation of phenylpropanoid metabolic process"/>
    <property type="evidence" value="ECO:0007669"/>
    <property type="project" value="InterPro"/>
</dbReference>
<dbReference type="InterPro" id="IPR015915">
    <property type="entry name" value="Kelch-typ_b-propeller"/>
</dbReference>
<dbReference type="Proteomes" id="UP001141552">
    <property type="component" value="Unassembled WGS sequence"/>
</dbReference>
<dbReference type="PANTHER" id="PTHR46407:SF3">
    <property type="entry name" value="OS02G0208700 PROTEIN"/>
    <property type="match status" value="1"/>
</dbReference>
<dbReference type="AlphaFoldDB" id="A0A9Q0F8E1"/>
<name>A0A9Q0F8E1_9ROSI</name>
<proteinExistence type="predicted"/>
<dbReference type="GO" id="GO:0080037">
    <property type="term" value="P:negative regulation of cytokinin-activated signaling pathway"/>
    <property type="evidence" value="ECO:0007669"/>
    <property type="project" value="InterPro"/>
</dbReference>
<dbReference type="PANTHER" id="PTHR46407">
    <property type="entry name" value="OS02G0208700 PROTEIN"/>
    <property type="match status" value="1"/>
</dbReference>
<sequence length="360" mass="40442">MKRKSVYFCMSCRDTTEWYSFDVSEDDRKITVPCICNCGCRCAKRIRHDTQGSPFLLPRAVLPHEDGWRPGWAILKNQLYRLGGTNTESFERQSIKTVSCLDLTSNSNSNNGGDNDDIGRWRRKPRMLARRGESQTVVVGGRLYVLGGHIDDYPWAEVYDPASKSWEALRRPPFAPRQSFHSAGLEDEDGKNGCILVLYVHAAVLLEYNVANESWKKHKLAPEVADLSDQDVGGPAIAVGRVLYWFSPYTCCLYGLHLDTHVLYTSEVVVDVPRHGHGNPMLGHLEGHKFFLLHPNYDLVYGDDSSHPAPPLLDGSTTRFLHCLKFSISFIGGQRMSVSPESSQSFVIKHESSFLGCSVM</sequence>
<dbReference type="InterPro" id="IPR044595">
    <property type="entry name" value="KMD1-4"/>
</dbReference>
<evidence type="ECO:0000313" key="2">
    <source>
        <dbReference type="Proteomes" id="UP001141552"/>
    </source>
</evidence>
<organism evidence="1 2">
    <name type="scientific">Turnera subulata</name>
    <dbReference type="NCBI Taxonomy" id="218843"/>
    <lineage>
        <taxon>Eukaryota</taxon>
        <taxon>Viridiplantae</taxon>
        <taxon>Streptophyta</taxon>
        <taxon>Embryophyta</taxon>
        <taxon>Tracheophyta</taxon>
        <taxon>Spermatophyta</taxon>
        <taxon>Magnoliopsida</taxon>
        <taxon>eudicotyledons</taxon>
        <taxon>Gunneridae</taxon>
        <taxon>Pentapetalae</taxon>
        <taxon>rosids</taxon>
        <taxon>fabids</taxon>
        <taxon>Malpighiales</taxon>
        <taxon>Passifloraceae</taxon>
        <taxon>Turnera</taxon>
    </lineage>
</organism>
<keyword evidence="2" id="KW-1185">Reference proteome</keyword>
<gene>
    <name evidence="1" type="ORF">Tsubulata_036406</name>
</gene>
<reference evidence="1" key="1">
    <citation type="submission" date="2022-02" db="EMBL/GenBank/DDBJ databases">
        <authorList>
            <person name="Henning P.M."/>
            <person name="McCubbin A.G."/>
            <person name="Shore J.S."/>
        </authorList>
    </citation>
    <scope>NUCLEOTIDE SEQUENCE</scope>
    <source>
        <strain evidence="1">F60SS</strain>
        <tissue evidence="1">Leaves</tissue>
    </source>
</reference>